<dbReference type="Pfam" id="PF00013">
    <property type="entry name" value="KH_1"/>
    <property type="match status" value="1"/>
</dbReference>
<evidence type="ECO:0000259" key="4">
    <source>
        <dbReference type="SMART" id="SM00322"/>
    </source>
</evidence>
<dbReference type="InterPro" id="IPR004088">
    <property type="entry name" value="KH_dom_type_1"/>
</dbReference>
<feature type="region of interest" description="Disordered" evidence="3">
    <location>
        <begin position="1"/>
        <end position="69"/>
    </location>
</feature>
<evidence type="ECO:0000256" key="2">
    <source>
        <dbReference type="PROSITE-ProRule" id="PRU00117"/>
    </source>
</evidence>
<feature type="domain" description="K Homology" evidence="4">
    <location>
        <begin position="66"/>
        <end position="137"/>
    </location>
</feature>
<keyword evidence="2" id="KW-0694">RNA-binding</keyword>
<proteinExistence type="predicted"/>
<protein>
    <recommendedName>
        <fullName evidence="4">K Homology domain-containing protein</fullName>
    </recommendedName>
</protein>
<dbReference type="EMBL" id="OB793479">
    <property type="protein sequence ID" value="CAD7427524.1"/>
    <property type="molecule type" value="Genomic_DNA"/>
</dbReference>
<dbReference type="SMART" id="SM00322">
    <property type="entry name" value="KH"/>
    <property type="match status" value="1"/>
</dbReference>
<organism evidence="5">
    <name type="scientific">Timema monikensis</name>
    <dbReference type="NCBI Taxonomy" id="170555"/>
    <lineage>
        <taxon>Eukaryota</taxon>
        <taxon>Metazoa</taxon>
        <taxon>Ecdysozoa</taxon>
        <taxon>Arthropoda</taxon>
        <taxon>Hexapoda</taxon>
        <taxon>Insecta</taxon>
        <taxon>Pterygota</taxon>
        <taxon>Neoptera</taxon>
        <taxon>Polyneoptera</taxon>
        <taxon>Phasmatodea</taxon>
        <taxon>Timematodea</taxon>
        <taxon>Timematoidea</taxon>
        <taxon>Timematidae</taxon>
        <taxon>Timema</taxon>
    </lineage>
</organism>
<feature type="compositionally biased region" description="Gly residues" evidence="3">
    <location>
        <begin position="13"/>
        <end position="24"/>
    </location>
</feature>
<sequence>MRRDNEIGRGRGRGGPGGAGGGGPPFDRMGNRGGPPGGPGGDFGNGGGGGGGWDRRPGGMQQGQMDKAEATFTIPAAKCGIVIGRGGETIKQINQQTGAHCELDRRPPPNPDQKVFVIRGSPEQIEQAKRIISEKIGMVYHK</sequence>
<dbReference type="FunFam" id="3.30.1370.10:FF:000007">
    <property type="entry name" value="far upstream element-binding protein 1 isoform X1"/>
    <property type="match status" value="1"/>
</dbReference>
<evidence type="ECO:0000256" key="1">
    <source>
        <dbReference type="ARBA" id="ARBA00022737"/>
    </source>
</evidence>
<dbReference type="AlphaFoldDB" id="A0A7R9E5N2"/>
<dbReference type="GO" id="GO:0010468">
    <property type="term" value="P:regulation of gene expression"/>
    <property type="evidence" value="ECO:0007669"/>
    <property type="project" value="UniProtKB-ARBA"/>
</dbReference>
<accession>A0A7R9E5N2</accession>
<name>A0A7R9E5N2_9NEOP</name>
<gene>
    <name evidence="5" type="ORF">TMSB3V08_LOCUS4363</name>
</gene>
<dbReference type="GO" id="GO:0003723">
    <property type="term" value="F:RNA binding"/>
    <property type="evidence" value="ECO:0007669"/>
    <property type="project" value="UniProtKB-UniRule"/>
</dbReference>
<dbReference type="PROSITE" id="PS50084">
    <property type="entry name" value="KH_TYPE_1"/>
    <property type="match status" value="1"/>
</dbReference>
<reference evidence="5" key="1">
    <citation type="submission" date="2020-11" db="EMBL/GenBank/DDBJ databases">
        <authorList>
            <person name="Tran Van P."/>
        </authorList>
    </citation>
    <scope>NUCLEOTIDE SEQUENCE</scope>
</reference>
<feature type="compositionally biased region" description="Gly residues" evidence="3">
    <location>
        <begin position="31"/>
        <end position="52"/>
    </location>
</feature>
<dbReference type="SUPFAM" id="SSF54791">
    <property type="entry name" value="Eukaryotic type KH-domain (KH-domain type I)"/>
    <property type="match status" value="1"/>
</dbReference>
<keyword evidence="1" id="KW-0677">Repeat</keyword>
<dbReference type="Gene3D" id="3.30.1370.10">
    <property type="entry name" value="K Homology domain, type 1"/>
    <property type="match status" value="1"/>
</dbReference>
<dbReference type="CDD" id="cd22399">
    <property type="entry name" value="KH-I_FUBP_rpt4"/>
    <property type="match status" value="1"/>
</dbReference>
<evidence type="ECO:0000313" key="5">
    <source>
        <dbReference type="EMBL" id="CAD7427524.1"/>
    </source>
</evidence>
<dbReference type="InterPro" id="IPR036612">
    <property type="entry name" value="KH_dom_type_1_sf"/>
</dbReference>
<dbReference type="PANTHER" id="PTHR10288">
    <property type="entry name" value="KH DOMAIN CONTAINING RNA BINDING PROTEIN"/>
    <property type="match status" value="1"/>
</dbReference>
<evidence type="ECO:0000256" key="3">
    <source>
        <dbReference type="SAM" id="MobiDB-lite"/>
    </source>
</evidence>
<dbReference type="InterPro" id="IPR004087">
    <property type="entry name" value="KH_dom"/>
</dbReference>